<comment type="subcellular location">
    <subcellularLocation>
        <location evidence="1">Mitochondrion</location>
    </subcellularLocation>
</comment>
<feature type="compositionally biased region" description="Acidic residues" evidence="7">
    <location>
        <begin position="146"/>
        <end position="156"/>
    </location>
</feature>
<dbReference type="GO" id="GO:0003735">
    <property type="term" value="F:structural constituent of ribosome"/>
    <property type="evidence" value="ECO:0007669"/>
    <property type="project" value="InterPro"/>
</dbReference>
<dbReference type="GO" id="GO:0005840">
    <property type="term" value="C:ribosome"/>
    <property type="evidence" value="ECO:0007669"/>
    <property type="project" value="InterPro"/>
</dbReference>
<dbReference type="InterPro" id="IPR019520">
    <property type="entry name" value="Ribosomal_mS23_met"/>
</dbReference>
<evidence type="ECO:0000259" key="8">
    <source>
        <dbReference type="Pfam" id="PF10484"/>
    </source>
</evidence>
<dbReference type="InterPro" id="IPR023611">
    <property type="entry name" value="mS23_dom_met"/>
</dbReference>
<evidence type="ECO:0000256" key="2">
    <source>
        <dbReference type="ARBA" id="ARBA00009864"/>
    </source>
</evidence>
<gene>
    <name evidence="9" type="ORF">MNOR_LOCUS32622</name>
</gene>
<comment type="caution">
    <text evidence="9">The sequence shown here is derived from an EMBL/GenBank/DDBJ whole genome shotgun (WGS) entry which is preliminary data.</text>
</comment>
<dbReference type="PANTHER" id="PTHR15925">
    <property type="entry name" value="MITOCHONDRIAL RIBOSOMAL PROTEIN S23"/>
    <property type="match status" value="1"/>
</dbReference>
<dbReference type="CDD" id="cd23701">
    <property type="entry name" value="At1g26750"/>
    <property type="match status" value="1"/>
</dbReference>
<evidence type="ECO:0000256" key="7">
    <source>
        <dbReference type="SAM" id="MobiDB-lite"/>
    </source>
</evidence>
<keyword evidence="5" id="KW-0687">Ribonucleoprotein</keyword>
<keyword evidence="4" id="KW-0496">Mitochondrion</keyword>
<evidence type="ECO:0000256" key="6">
    <source>
        <dbReference type="ARBA" id="ARBA00035137"/>
    </source>
</evidence>
<name>A0AAV2S5L3_MEGNR</name>
<dbReference type="GO" id="GO:0006412">
    <property type="term" value="P:translation"/>
    <property type="evidence" value="ECO:0007669"/>
    <property type="project" value="InterPro"/>
</dbReference>
<feature type="region of interest" description="Disordered" evidence="7">
    <location>
        <begin position="134"/>
        <end position="164"/>
    </location>
</feature>
<dbReference type="GO" id="GO:0005739">
    <property type="term" value="C:mitochondrion"/>
    <property type="evidence" value="ECO:0007669"/>
    <property type="project" value="InterPro"/>
</dbReference>
<dbReference type="InterPro" id="IPR059242">
    <property type="entry name" value="mS23_dom"/>
</dbReference>
<keyword evidence="3" id="KW-0689">Ribosomal protein</keyword>
<dbReference type="Proteomes" id="UP001497623">
    <property type="component" value="Unassembled WGS sequence"/>
</dbReference>
<dbReference type="AlphaFoldDB" id="A0AAV2S5L3"/>
<evidence type="ECO:0000313" key="9">
    <source>
        <dbReference type="EMBL" id="CAL4161339.1"/>
    </source>
</evidence>
<evidence type="ECO:0000256" key="4">
    <source>
        <dbReference type="ARBA" id="ARBA00023128"/>
    </source>
</evidence>
<accession>A0AAV2S5L3</accession>
<dbReference type="PANTHER" id="PTHR15925:SF2">
    <property type="entry name" value="SMALL RIBOSOMAL SUBUNIT PROTEIN MS23"/>
    <property type="match status" value="1"/>
</dbReference>
<sequence length="178" mass="20712">MKGDEWRKMDTMKDIVFTRTNGLLRSGALKASDKPIWYDVYEAFPPNIEPRYDRPAPEVNIRKVLYPEDKTRALFYKKYGSPGLIHLNEKYQRETLCQKFVTEYEKLHSTGTIEESLLMQETELALENQGIYLDRSRAPPKSEASPAEEESQLENVEEPKKSESLSDAFRVAELFKKE</sequence>
<evidence type="ECO:0000313" key="10">
    <source>
        <dbReference type="Proteomes" id="UP001497623"/>
    </source>
</evidence>
<dbReference type="EMBL" id="CAXKWB010044783">
    <property type="protein sequence ID" value="CAL4161339.1"/>
    <property type="molecule type" value="Genomic_DNA"/>
</dbReference>
<comment type="similarity">
    <text evidence="2">Belongs to the mitochondrion-specific ribosomal protein mS23 family.</text>
</comment>
<evidence type="ECO:0000256" key="1">
    <source>
        <dbReference type="ARBA" id="ARBA00004173"/>
    </source>
</evidence>
<feature type="domain" description="Small ribosomal subunit protein mS23 conserved" evidence="8">
    <location>
        <begin position="16"/>
        <end position="130"/>
    </location>
</feature>
<evidence type="ECO:0000256" key="3">
    <source>
        <dbReference type="ARBA" id="ARBA00022980"/>
    </source>
</evidence>
<organism evidence="9 10">
    <name type="scientific">Meganyctiphanes norvegica</name>
    <name type="common">Northern krill</name>
    <name type="synonym">Thysanopoda norvegica</name>
    <dbReference type="NCBI Taxonomy" id="48144"/>
    <lineage>
        <taxon>Eukaryota</taxon>
        <taxon>Metazoa</taxon>
        <taxon>Ecdysozoa</taxon>
        <taxon>Arthropoda</taxon>
        <taxon>Crustacea</taxon>
        <taxon>Multicrustacea</taxon>
        <taxon>Malacostraca</taxon>
        <taxon>Eumalacostraca</taxon>
        <taxon>Eucarida</taxon>
        <taxon>Euphausiacea</taxon>
        <taxon>Euphausiidae</taxon>
        <taxon>Meganyctiphanes</taxon>
    </lineage>
</organism>
<feature type="non-terminal residue" evidence="9">
    <location>
        <position position="178"/>
    </location>
</feature>
<reference evidence="9 10" key="1">
    <citation type="submission" date="2024-05" db="EMBL/GenBank/DDBJ databases">
        <authorList>
            <person name="Wallberg A."/>
        </authorList>
    </citation>
    <scope>NUCLEOTIDE SEQUENCE [LARGE SCALE GENOMIC DNA]</scope>
</reference>
<proteinExistence type="inferred from homology"/>
<protein>
    <recommendedName>
        <fullName evidence="6">Small ribosomal subunit protein mS23</fullName>
    </recommendedName>
</protein>
<dbReference type="Pfam" id="PF10484">
    <property type="entry name" value="MRP-S23"/>
    <property type="match status" value="1"/>
</dbReference>
<keyword evidence="10" id="KW-1185">Reference proteome</keyword>
<evidence type="ECO:0000256" key="5">
    <source>
        <dbReference type="ARBA" id="ARBA00023274"/>
    </source>
</evidence>